<evidence type="ECO:0000256" key="3">
    <source>
        <dbReference type="ARBA" id="ARBA00022741"/>
    </source>
</evidence>
<proteinExistence type="predicted"/>
<feature type="transmembrane region" description="Helical" evidence="7">
    <location>
        <begin position="12"/>
        <end position="39"/>
    </location>
</feature>
<feature type="transmembrane region" description="Helical" evidence="7">
    <location>
        <begin position="45"/>
        <end position="64"/>
    </location>
</feature>
<dbReference type="Gene3D" id="1.20.1560.10">
    <property type="entry name" value="ABC transporter type 1, transmembrane domain"/>
    <property type="match status" value="1"/>
</dbReference>
<evidence type="ECO:0000259" key="9">
    <source>
        <dbReference type="PROSITE" id="PS50929"/>
    </source>
</evidence>
<dbReference type="RefSeq" id="WP_094224068.1">
    <property type="nucleotide sequence ID" value="NZ_JAHAIK010000004.1"/>
</dbReference>
<keyword evidence="5 7" id="KW-1133">Transmembrane helix</keyword>
<organism evidence="10 11">
    <name type="scientific">Finegoldia magna</name>
    <name type="common">Peptostreptococcus magnus</name>
    <dbReference type="NCBI Taxonomy" id="1260"/>
    <lineage>
        <taxon>Bacteria</taxon>
        <taxon>Bacillati</taxon>
        <taxon>Bacillota</taxon>
        <taxon>Tissierellia</taxon>
        <taxon>Tissierellales</taxon>
        <taxon>Peptoniphilaceae</taxon>
        <taxon>Finegoldia</taxon>
    </lineage>
</organism>
<dbReference type="InterPro" id="IPR003593">
    <property type="entry name" value="AAA+_ATPase"/>
</dbReference>
<evidence type="ECO:0000256" key="5">
    <source>
        <dbReference type="ARBA" id="ARBA00022989"/>
    </source>
</evidence>
<dbReference type="CDD" id="cd03228">
    <property type="entry name" value="ABCC_MRP_Like"/>
    <property type="match status" value="1"/>
</dbReference>
<dbReference type="EMBL" id="JAHAIK010000004">
    <property type="protein sequence ID" value="MBS5964445.1"/>
    <property type="molecule type" value="Genomic_DNA"/>
</dbReference>
<dbReference type="PROSITE" id="PS00211">
    <property type="entry name" value="ABC_TRANSPORTER_1"/>
    <property type="match status" value="1"/>
</dbReference>
<dbReference type="InterPro" id="IPR011527">
    <property type="entry name" value="ABC1_TM_dom"/>
</dbReference>
<feature type="transmembrane region" description="Helical" evidence="7">
    <location>
        <begin position="117"/>
        <end position="137"/>
    </location>
</feature>
<dbReference type="PANTHER" id="PTHR24221:SF654">
    <property type="entry name" value="ATP-BINDING CASSETTE SUB-FAMILY B MEMBER 6"/>
    <property type="match status" value="1"/>
</dbReference>
<dbReference type="InterPro" id="IPR039421">
    <property type="entry name" value="Type_1_exporter"/>
</dbReference>
<comment type="subcellular location">
    <subcellularLocation>
        <location evidence="1">Cell membrane</location>
        <topology evidence="1">Multi-pass membrane protein</topology>
    </subcellularLocation>
</comment>
<dbReference type="AlphaFoldDB" id="A0A233VVY3"/>
<keyword evidence="2 7" id="KW-0812">Transmembrane</keyword>
<dbReference type="PROSITE" id="PS50929">
    <property type="entry name" value="ABC_TM1F"/>
    <property type="match status" value="1"/>
</dbReference>
<feature type="transmembrane region" description="Helical" evidence="7">
    <location>
        <begin position="143"/>
        <end position="162"/>
    </location>
</feature>
<dbReference type="GO" id="GO:0034040">
    <property type="term" value="F:ATPase-coupled lipid transmembrane transporter activity"/>
    <property type="evidence" value="ECO:0007669"/>
    <property type="project" value="TreeGrafter"/>
</dbReference>
<gene>
    <name evidence="10" type="ORF">KIA07_02120</name>
</gene>
<dbReference type="PROSITE" id="PS50893">
    <property type="entry name" value="ABC_TRANSPORTER_2"/>
    <property type="match status" value="1"/>
</dbReference>
<dbReference type="SUPFAM" id="SSF90123">
    <property type="entry name" value="ABC transporter transmembrane region"/>
    <property type="match status" value="1"/>
</dbReference>
<accession>A0A233VVY3</accession>
<feature type="domain" description="ABC transporter" evidence="8">
    <location>
        <begin position="317"/>
        <end position="512"/>
    </location>
</feature>
<dbReference type="PANTHER" id="PTHR24221">
    <property type="entry name" value="ATP-BINDING CASSETTE SUB-FAMILY B"/>
    <property type="match status" value="1"/>
</dbReference>
<keyword evidence="6 7" id="KW-0472">Membrane</keyword>
<evidence type="ECO:0000313" key="10">
    <source>
        <dbReference type="EMBL" id="MBS5964445.1"/>
    </source>
</evidence>
<dbReference type="Proteomes" id="UP000730862">
    <property type="component" value="Unassembled WGS sequence"/>
</dbReference>
<evidence type="ECO:0000256" key="4">
    <source>
        <dbReference type="ARBA" id="ARBA00022840"/>
    </source>
</evidence>
<name>A0A233VVY3_FINMA</name>
<dbReference type="GO" id="GO:0005524">
    <property type="term" value="F:ATP binding"/>
    <property type="evidence" value="ECO:0007669"/>
    <property type="project" value="UniProtKB-KW"/>
</dbReference>
<dbReference type="InterPro" id="IPR027417">
    <property type="entry name" value="P-loop_NTPase"/>
</dbReference>
<sequence length="512" mass="58883">MIKNNVKKKNLILYFVAIVLTWTEALVNPVIVSLIIKSFENKDTVFLMKALVFGILCGIIMLIGDSGKRLYYSYVIADFRESFKLKVFNHFLKSENHIDNDIVSSIEKDSNQIENNYIEPTVIIISSIGFTSVSIIYALTRNFLLGMLFIVFYSIPALMSNYGSNRLDNKSEELSKADDAFMNKIQDIKNGRSIIKIYNVSDFFINLYHKYLKQDVDTYKGYEIIRTKNNIVINLVDIVCSMIPLILGGYLSFNGKISSSVFISVYLVSYNIGYQFQELAYFNNTRSSSKYLLKKYDYIYQDIDNVKINLNDEVFPITFDNLSFSYDDKDIIKDFNFKIEKGDKVAIIGESGCGKSTLLNLIFNNLTASKGRIMFNKKELSTAEIRSFTSFISQESYVFNLNLEDNITLGNNDRNLEKLNGIIDKLQINHLKSKVLSNDSLSGGERQRVEIARAMYHDRKLLLADEIKSNLDKKNREIIDDIIFSSKNTVIEVIHQYGDETLKKYDKVIDMR</sequence>
<dbReference type="GeneID" id="60839228"/>
<feature type="domain" description="ABC transmembrane type-1" evidence="9">
    <location>
        <begin position="12"/>
        <end position="288"/>
    </location>
</feature>
<evidence type="ECO:0000313" key="11">
    <source>
        <dbReference type="Proteomes" id="UP000730862"/>
    </source>
</evidence>
<evidence type="ECO:0000256" key="7">
    <source>
        <dbReference type="SAM" id="Phobius"/>
    </source>
</evidence>
<keyword evidence="4 10" id="KW-0067">ATP-binding</keyword>
<feature type="transmembrane region" description="Helical" evidence="7">
    <location>
        <begin position="231"/>
        <end position="251"/>
    </location>
</feature>
<dbReference type="InterPro" id="IPR036640">
    <property type="entry name" value="ABC1_TM_sf"/>
</dbReference>
<dbReference type="InterPro" id="IPR003439">
    <property type="entry name" value="ABC_transporter-like_ATP-bd"/>
</dbReference>
<reference evidence="10" key="1">
    <citation type="submission" date="2021-02" db="EMBL/GenBank/DDBJ databases">
        <title>Infant gut strain persistence is associated with maternal origin, phylogeny, and functional potential including surface adhesion and iron acquisition.</title>
        <authorList>
            <person name="Lou Y.C."/>
        </authorList>
    </citation>
    <scope>NUCLEOTIDE SEQUENCE</scope>
    <source>
        <strain evidence="10">L3_058_000G1_dasL3_058_000G1_concoct_72</strain>
    </source>
</reference>
<dbReference type="GO" id="GO:0140359">
    <property type="term" value="F:ABC-type transporter activity"/>
    <property type="evidence" value="ECO:0007669"/>
    <property type="project" value="InterPro"/>
</dbReference>
<evidence type="ECO:0000259" key="8">
    <source>
        <dbReference type="PROSITE" id="PS50893"/>
    </source>
</evidence>
<dbReference type="SMART" id="SM00382">
    <property type="entry name" value="AAA"/>
    <property type="match status" value="1"/>
</dbReference>
<dbReference type="InterPro" id="IPR017871">
    <property type="entry name" value="ABC_transporter-like_CS"/>
</dbReference>
<dbReference type="SUPFAM" id="SSF52540">
    <property type="entry name" value="P-loop containing nucleoside triphosphate hydrolases"/>
    <property type="match status" value="1"/>
</dbReference>
<dbReference type="GO" id="GO:0005886">
    <property type="term" value="C:plasma membrane"/>
    <property type="evidence" value="ECO:0007669"/>
    <property type="project" value="UniProtKB-SubCell"/>
</dbReference>
<dbReference type="GO" id="GO:0016887">
    <property type="term" value="F:ATP hydrolysis activity"/>
    <property type="evidence" value="ECO:0007669"/>
    <property type="project" value="InterPro"/>
</dbReference>
<evidence type="ECO:0000256" key="2">
    <source>
        <dbReference type="ARBA" id="ARBA00022692"/>
    </source>
</evidence>
<comment type="caution">
    <text evidence="10">The sequence shown here is derived from an EMBL/GenBank/DDBJ whole genome shotgun (WGS) entry which is preliminary data.</text>
</comment>
<keyword evidence="3" id="KW-0547">Nucleotide-binding</keyword>
<dbReference type="Pfam" id="PF00664">
    <property type="entry name" value="ABC_membrane"/>
    <property type="match status" value="1"/>
</dbReference>
<evidence type="ECO:0000256" key="6">
    <source>
        <dbReference type="ARBA" id="ARBA00023136"/>
    </source>
</evidence>
<dbReference type="Gene3D" id="3.40.50.300">
    <property type="entry name" value="P-loop containing nucleotide triphosphate hydrolases"/>
    <property type="match status" value="1"/>
</dbReference>
<protein>
    <submittedName>
        <fullName evidence="10">ABC transporter ATP-binding protein</fullName>
    </submittedName>
</protein>
<evidence type="ECO:0000256" key="1">
    <source>
        <dbReference type="ARBA" id="ARBA00004651"/>
    </source>
</evidence>
<dbReference type="Pfam" id="PF00005">
    <property type="entry name" value="ABC_tran"/>
    <property type="match status" value="1"/>
</dbReference>